<evidence type="ECO:0000256" key="1">
    <source>
        <dbReference type="SAM" id="Phobius"/>
    </source>
</evidence>
<dbReference type="InterPro" id="IPR027417">
    <property type="entry name" value="P-loop_NTPase"/>
</dbReference>
<dbReference type="SUPFAM" id="SSF52540">
    <property type="entry name" value="P-loop containing nucleoside triphosphate hydrolases"/>
    <property type="match status" value="1"/>
</dbReference>
<keyword evidence="1" id="KW-0472">Membrane</keyword>
<proteinExistence type="predicted"/>
<feature type="transmembrane region" description="Helical" evidence="1">
    <location>
        <begin position="9"/>
        <end position="31"/>
    </location>
</feature>
<accession>A0A9D5JX31</accession>
<dbReference type="Proteomes" id="UP000649604">
    <property type="component" value="Unassembled WGS sequence"/>
</dbReference>
<dbReference type="Gene3D" id="3.40.50.300">
    <property type="entry name" value="P-loop containing nucleotide triphosphate hydrolases"/>
    <property type="match status" value="1"/>
</dbReference>
<dbReference type="AlphaFoldDB" id="A0A9D5JX31"/>
<organism evidence="2 3">
    <name type="scientific">candidate division KSB3 bacterium</name>
    <dbReference type="NCBI Taxonomy" id="2044937"/>
    <lineage>
        <taxon>Bacteria</taxon>
        <taxon>candidate division KSB3</taxon>
    </lineage>
</organism>
<evidence type="ECO:0000313" key="3">
    <source>
        <dbReference type="Proteomes" id="UP000649604"/>
    </source>
</evidence>
<name>A0A9D5JX31_9BACT</name>
<keyword evidence="1" id="KW-0812">Transmembrane</keyword>
<evidence type="ECO:0008006" key="4">
    <source>
        <dbReference type="Google" id="ProtNLM"/>
    </source>
</evidence>
<gene>
    <name evidence="2" type="ORF">GF339_15035</name>
</gene>
<feature type="transmembrane region" description="Helical" evidence="1">
    <location>
        <begin position="103"/>
        <end position="129"/>
    </location>
</feature>
<dbReference type="EMBL" id="WJJP01000493">
    <property type="protein sequence ID" value="MBD3325899.1"/>
    <property type="molecule type" value="Genomic_DNA"/>
</dbReference>
<sequence length="509" mass="56389">MRSNALKHMLVLILGTVAGIALLFLILSGVWNTIVKLHLRRVDETIIAQVLSEAQQEALSEKAAYQAAEYRAKRLREEARSQYETEKIRLKTDMLPRYAALKFYGVIAFLSVIGGAGLLVGSGYAWTLIRQASVWTARIGKYSTIPVHYNDLQSFYPIAVNLSMAEIEASVSTAHEQAYQISRQMIEDVTRYTRVIAEKRGLSAESASPLIASQQRSASPFSFAALLKNATIGPGQPMVVGYDRQGQSQLRTLEDLKTVAVAGWQGSGKTLSMGYLVASSLLAYGVHAYVIDPHKHHDESLYALVQPLEKTGQLTVINPFDTPRLLTRLNTILDQRLSGQAVNTPGILLVVDELARLAKMEFFTLLVAFLERCTEETRKANITFLGSSPKWTARHFQGRADIRGCMNSMLIHKTKPSQANLLLEDTQDKQLVKQIQHPGEAILATDYADPKLISVPFCTRADMETVAEMIVASRGREPAARPLRFEETLWSDPGHEQASHPLQKVFAGG</sequence>
<comment type="caution">
    <text evidence="2">The sequence shown here is derived from an EMBL/GenBank/DDBJ whole genome shotgun (WGS) entry which is preliminary data.</text>
</comment>
<keyword evidence="1" id="KW-1133">Transmembrane helix</keyword>
<reference evidence="2" key="1">
    <citation type="submission" date="2019-11" db="EMBL/GenBank/DDBJ databases">
        <title>Microbial mats filling the niche in hypersaline microbial mats.</title>
        <authorList>
            <person name="Wong H.L."/>
            <person name="Macleod F.I."/>
            <person name="White R.A. III"/>
            <person name="Burns B.P."/>
        </authorList>
    </citation>
    <scope>NUCLEOTIDE SEQUENCE</scope>
    <source>
        <strain evidence="2">Rbin_158</strain>
    </source>
</reference>
<protein>
    <recommendedName>
        <fullName evidence="4">FtsK domain-containing protein</fullName>
    </recommendedName>
</protein>
<evidence type="ECO:0000313" key="2">
    <source>
        <dbReference type="EMBL" id="MBD3325899.1"/>
    </source>
</evidence>